<organism evidence="2 3">
    <name type="scientific">Knipowitschia caucasica</name>
    <name type="common">Caucasian dwarf goby</name>
    <name type="synonym">Pomatoschistus caucasicus</name>
    <dbReference type="NCBI Taxonomy" id="637954"/>
    <lineage>
        <taxon>Eukaryota</taxon>
        <taxon>Metazoa</taxon>
        <taxon>Chordata</taxon>
        <taxon>Craniata</taxon>
        <taxon>Vertebrata</taxon>
        <taxon>Euteleostomi</taxon>
        <taxon>Actinopterygii</taxon>
        <taxon>Neopterygii</taxon>
        <taxon>Teleostei</taxon>
        <taxon>Neoteleostei</taxon>
        <taxon>Acanthomorphata</taxon>
        <taxon>Gobiaria</taxon>
        <taxon>Gobiiformes</taxon>
        <taxon>Gobioidei</taxon>
        <taxon>Gobiidae</taxon>
        <taxon>Gobiinae</taxon>
        <taxon>Knipowitschia</taxon>
    </lineage>
</organism>
<evidence type="ECO:0000256" key="1">
    <source>
        <dbReference type="SAM" id="MobiDB-lite"/>
    </source>
</evidence>
<name>A0AAV2KKJ3_KNICA</name>
<feature type="region of interest" description="Disordered" evidence="1">
    <location>
        <begin position="1"/>
        <end position="75"/>
    </location>
</feature>
<dbReference type="AlphaFoldDB" id="A0AAV2KKJ3"/>
<evidence type="ECO:0000313" key="2">
    <source>
        <dbReference type="EMBL" id="CAL1588607.1"/>
    </source>
</evidence>
<feature type="compositionally biased region" description="Basic and acidic residues" evidence="1">
    <location>
        <begin position="52"/>
        <end position="64"/>
    </location>
</feature>
<keyword evidence="3" id="KW-1185">Reference proteome</keyword>
<dbReference type="Proteomes" id="UP001497482">
    <property type="component" value="Chromosome 18"/>
</dbReference>
<gene>
    <name evidence="2" type="ORF">KC01_LOCUS18374</name>
</gene>
<evidence type="ECO:0000313" key="3">
    <source>
        <dbReference type="Proteomes" id="UP001497482"/>
    </source>
</evidence>
<proteinExistence type="predicted"/>
<evidence type="ECO:0008006" key="4">
    <source>
        <dbReference type="Google" id="ProtNLM"/>
    </source>
</evidence>
<reference evidence="2 3" key="1">
    <citation type="submission" date="2024-04" db="EMBL/GenBank/DDBJ databases">
        <authorList>
            <person name="Waldvogel A.-M."/>
            <person name="Schoenle A."/>
        </authorList>
    </citation>
    <scope>NUCLEOTIDE SEQUENCE [LARGE SCALE GENOMIC DNA]</scope>
</reference>
<sequence length="75" mass="8647">MDGLGNVRIKTGVGTMQQQQREWAFVPKNQQTSTTQQRRKRNMMENAAKSKRLSDESDGRRLQEHGATLRSKINM</sequence>
<dbReference type="EMBL" id="OZ035840">
    <property type="protein sequence ID" value="CAL1588607.1"/>
    <property type="molecule type" value="Genomic_DNA"/>
</dbReference>
<protein>
    <recommendedName>
        <fullName evidence="4">Small EDRK-rich factor-like N-terminal domain-containing protein</fullName>
    </recommendedName>
</protein>
<accession>A0AAV2KKJ3</accession>